<evidence type="ECO:0000259" key="1">
    <source>
        <dbReference type="PROSITE" id="PS50995"/>
    </source>
</evidence>
<keyword evidence="3" id="KW-1185">Reference proteome</keyword>
<dbReference type="InterPro" id="IPR036390">
    <property type="entry name" value="WH_DNA-bd_sf"/>
</dbReference>
<comment type="caution">
    <text evidence="2">The sequence shown here is derived from an EMBL/GenBank/DDBJ whole genome shotgun (WGS) entry which is preliminary data.</text>
</comment>
<accession>A0ABS7F5M5</accession>
<feature type="domain" description="HTH marR-type" evidence="1">
    <location>
        <begin position="1"/>
        <end position="95"/>
    </location>
</feature>
<dbReference type="Gene3D" id="1.10.10.10">
    <property type="entry name" value="Winged helix-like DNA-binding domain superfamily/Winged helix DNA-binding domain"/>
    <property type="match status" value="1"/>
</dbReference>
<gene>
    <name evidence="2" type="ORF">K1J50_12285</name>
</gene>
<dbReference type="RefSeq" id="WP_220118007.1">
    <property type="nucleotide sequence ID" value="NZ_JAHZUY010000035.1"/>
</dbReference>
<reference evidence="2 3" key="1">
    <citation type="submission" date="2021-08" db="EMBL/GenBank/DDBJ databases">
        <title>Caldovatus sediminis gen. nov., sp. nov., a moderately thermophilic bacterium isolated from a hot spring.</title>
        <authorList>
            <person name="Hu C.-J."/>
            <person name="Li W.-J."/>
            <person name="Xian W.-D."/>
        </authorList>
    </citation>
    <scope>NUCLEOTIDE SEQUENCE [LARGE SCALE GENOMIC DNA]</scope>
    <source>
        <strain evidence="2 3">SYSU G05006</strain>
    </source>
</reference>
<dbReference type="SUPFAM" id="SSF46785">
    <property type="entry name" value="Winged helix' DNA-binding domain"/>
    <property type="match status" value="1"/>
</dbReference>
<dbReference type="Proteomes" id="UP001519924">
    <property type="component" value="Unassembled WGS sequence"/>
</dbReference>
<dbReference type="PROSITE" id="PS50995">
    <property type="entry name" value="HTH_MARR_2"/>
    <property type="match status" value="1"/>
</dbReference>
<protein>
    <submittedName>
        <fullName evidence="2">MarR family transcriptional regulator</fullName>
    </submittedName>
</protein>
<dbReference type="SMART" id="SM00347">
    <property type="entry name" value="HTH_MARR"/>
    <property type="match status" value="1"/>
</dbReference>
<sequence>MRALIPGRGWDLTLRQLAVVLLVHDGGAPRTCCALAERLAIPRPAMTRALHRLAALGLVRRATDPVCRRRVLVRPTTRGRAFVGALRRCLARDAC</sequence>
<proteinExistence type="predicted"/>
<dbReference type="InterPro" id="IPR000835">
    <property type="entry name" value="HTH_MarR-typ"/>
</dbReference>
<dbReference type="InterPro" id="IPR036388">
    <property type="entry name" value="WH-like_DNA-bd_sf"/>
</dbReference>
<dbReference type="Pfam" id="PF12802">
    <property type="entry name" value="MarR_2"/>
    <property type="match status" value="1"/>
</dbReference>
<evidence type="ECO:0000313" key="2">
    <source>
        <dbReference type="EMBL" id="MBW8270262.1"/>
    </source>
</evidence>
<dbReference type="EMBL" id="JAHZUY010000035">
    <property type="protein sequence ID" value="MBW8270262.1"/>
    <property type="molecule type" value="Genomic_DNA"/>
</dbReference>
<name>A0ABS7F5M5_9PROT</name>
<organism evidence="2 3">
    <name type="scientific">Caldovatus aquaticus</name>
    <dbReference type="NCBI Taxonomy" id="2865671"/>
    <lineage>
        <taxon>Bacteria</taxon>
        <taxon>Pseudomonadati</taxon>
        <taxon>Pseudomonadota</taxon>
        <taxon>Alphaproteobacteria</taxon>
        <taxon>Acetobacterales</taxon>
        <taxon>Roseomonadaceae</taxon>
        <taxon>Caldovatus</taxon>
    </lineage>
</organism>
<evidence type="ECO:0000313" key="3">
    <source>
        <dbReference type="Proteomes" id="UP001519924"/>
    </source>
</evidence>